<gene>
    <name evidence="2" type="ORF">GH714_035734</name>
</gene>
<evidence type="ECO:0000313" key="3">
    <source>
        <dbReference type="Proteomes" id="UP000467840"/>
    </source>
</evidence>
<keyword evidence="3" id="KW-1185">Reference proteome</keyword>
<organism evidence="2 3">
    <name type="scientific">Hevea brasiliensis</name>
    <name type="common">Para rubber tree</name>
    <name type="synonym">Siphonia brasiliensis</name>
    <dbReference type="NCBI Taxonomy" id="3981"/>
    <lineage>
        <taxon>Eukaryota</taxon>
        <taxon>Viridiplantae</taxon>
        <taxon>Streptophyta</taxon>
        <taxon>Embryophyta</taxon>
        <taxon>Tracheophyta</taxon>
        <taxon>Spermatophyta</taxon>
        <taxon>Magnoliopsida</taxon>
        <taxon>eudicotyledons</taxon>
        <taxon>Gunneridae</taxon>
        <taxon>Pentapetalae</taxon>
        <taxon>rosids</taxon>
        <taxon>fabids</taxon>
        <taxon>Malpighiales</taxon>
        <taxon>Euphorbiaceae</taxon>
        <taxon>Crotonoideae</taxon>
        <taxon>Micrandreae</taxon>
        <taxon>Hevea</taxon>
    </lineage>
</organism>
<dbReference type="Proteomes" id="UP000467840">
    <property type="component" value="Chromosome 2"/>
</dbReference>
<feature type="compositionally biased region" description="Polar residues" evidence="1">
    <location>
        <begin position="140"/>
        <end position="150"/>
    </location>
</feature>
<reference evidence="2 3" key="1">
    <citation type="journal article" date="2020" name="Mol. Plant">
        <title>The Chromosome-Based Rubber Tree Genome Provides New Insights into Spurge Genome Evolution and Rubber Biosynthesis.</title>
        <authorList>
            <person name="Liu J."/>
            <person name="Shi C."/>
            <person name="Shi C.C."/>
            <person name="Li W."/>
            <person name="Zhang Q.J."/>
            <person name="Zhang Y."/>
            <person name="Li K."/>
            <person name="Lu H.F."/>
            <person name="Shi C."/>
            <person name="Zhu S.T."/>
            <person name="Xiao Z.Y."/>
            <person name="Nan H."/>
            <person name="Yue Y."/>
            <person name="Zhu X.G."/>
            <person name="Wu Y."/>
            <person name="Hong X.N."/>
            <person name="Fan G.Y."/>
            <person name="Tong Y."/>
            <person name="Zhang D."/>
            <person name="Mao C.L."/>
            <person name="Liu Y.L."/>
            <person name="Hao S.J."/>
            <person name="Liu W.Q."/>
            <person name="Lv M.Q."/>
            <person name="Zhang H.B."/>
            <person name="Liu Y."/>
            <person name="Hu-Tang G.R."/>
            <person name="Wang J.P."/>
            <person name="Wang J.H."/>
            <person name="Sun Y.H."/>
            <person name="Ni S.B."/>
            <person name="Chen W.B."/>
            <person name="Zhang X.C."/>
            <person name="Jiao Y.N."/>
            <person name="Eichler E.E."/>
            <person name="Li G.H."/>
            <person name="Liu X."/>
            <person name="Gao L.Z."/>
        </authorList>
    </citation>
    <scope>NUCLEOTIDE SEQUENCE [LARGE SCALE GENOMIC DNA]</scope>
    <source>
        <strain evidence="3">cv. GT1</strain>
        <tissue evidence="2">Leaf</tissue>
    </source>
</reference>
<dbReference type="EMBL" id="JAAGAX010000015">
    <property type="protein sequence ID" value="KAF2291819.1"/>
    <property type="molecule type" value="Genomic_DNA"/>
</dbReference>
<feature type="compositionally biased region" description="Basic and acidic residues" evidence="1">
    <location>
        <begin position="90"/>
        <end position="113"/>
    </location>
</feature>
<comment type="caution">
    <text evidence="2">The sequence shown here is derived from an EMBL/GenBank/DDBJ whole genome shotgun (WGS) entry which is preliminary data.</text>
</comment>
<feature type="region of interest" description="Disordered" evidence="1">
    <location>
        <begin position="132"/>
        <end position="169"/>
    </location>
</feature>
<sequence length="413" mass="46693">MSSPQVSINHSFFASAPTSPTSSLFHQNMCFYSVPTSPTREVLEAVSDLGITTTTTTTTPTTYEDVNFNLDDFEFETSRRFNDDDSDSETSQKSEAKMADQQEGQRKRQMKRQESLPAMAFADELFCDGKVMPLNPPPRQQYSNTNSNASDIKFGKYSSNPSSPGNQSSLFKIPFTRRSLWNDDFDPFMAALETVKEDKKRGNHRRALSMLPLRACTQWDPDEFMAYEHEKCLHSSPLILCPNKQMEPNGSASATPIWMGAQQLEKEGTKSPIKLAEPKGVLFARRARMVKMGYEWPNKTTSIAPTSVEPIVQAGENAGLGVRPCTTRNKWPRIMSFTLRSSSMSRKSNEHEQTDQNVEFSRPKILRKLSFRSKKLVHGNKQKEVSQTTKMTLVRYRPKLLLCMGYGAKNTSE</sequence>
<evidence type="ECO:0000256" key="1">
    <source>
        <dbReference type="SAM" id="MobiDB-lite"/>
    </source>
</evidence>
<accession>A0A6A6KWI9</accession>
<proteinExistence type="predicted"/>
<dbReference type="Pfam" id="PF07816">
    <property type="entry name" value="DUF1645"/>
    <property type="match status" value="1"/>
</dbReference>
<feature type="region of interest" description="Disordered" evidence="1">
    <location>
        <begin position="77"/>
        <end position="113"/>
    </location>
</feature>
<feature type="compositionally biased region" description="Low complexity" evidence="1">
    <location>
        <begin position="158"/>
        <end position="169"/>
    </location>
</feature>
<dbReference type="PANTHER" id="PTHR33095">
    <property type="entry name" value="OS07G0619500 PROTEIN"/>
    <property type="match status" value="1"/>
</dbReference>
<name>A0A6A6KWI9_HEVBR</name>
<dbReference type="AlphaFoldDB" id="A0A6A6KWI9"/>
<dbReference type="InterPro" id="IPR012442">
    <property type="entry name" value="DUF1645_plant"/>
</dbReference>
<protein>
    <submittedName>
        <fullName evidence="2">Uncharacterized protein</fullName>
    </submittedName>
</protein>
<dbReference type="PANTHER" id="PTHR33095:SF47">
    <property type="entry name" value="AR781"/>
    <property type="match status" value="1"/>
</dbReference>
<evidence type="ECO:0000313" key="2">
    <source>
        <dbReference type="EMBL" id="KAF2291819.1"/>
    </source>
</evidence>